<protein>
    <submittedName>
        <fullName evidence="1">Uncharacterized protein</fullName>
    </submittedName>
</protein>
<dbReference type="OrthoDB" id="4563059at2"/>
<dbReference type="EMBL" id="CP034188">
    <property type="protein sequence ID" value="AZI45326.1"/>
    <property type="molecule type" value="Genomic_DNA"/>
</dbReference>
<gene>
    <name evidence="1" type="ORF">EHF33_20670</name>
</gene>
<keyword evidence="2" id="KW-1185">Reference proteome</keyword>
<keyword evidence="1" id="KW-0614">Plasmid</keyword>
<accession>A0A3G8YVX8</accession>
<dbReference type="RefSeq" id="WP_124875823.1">
    <property type="nucleotide sequence ID" value="NZ_CP034188.1"/>
</dbReference>
<organism evidence="1 2">
    <name type="scientific">Deinococcus psychrotolerans</name>
    <dbReference type="NCBI Taxonomy" id="2489213"/>
    <lineage>
        <taxon>Bacteria</taxon>
        <taxon>Thermotogati</taxon>
        <taxon>Deinococcota</taxon>
        <taxon>Deinococci</taxon>
        <taxon>Deinococcales</taxon>
        <taxon>Deinococcaceae</taxon>
        <taxon>Deinococcus</taxon>
    </lineage>
</organism>
<sequence length="75" mass="8264">MAKISVGRAVHFVPPKVLPGEPKDAHRAATVSEVTPEGLTLFVMHPSVPGSFVYAVQEDQSGKAKESWHWPEREE</sequence>
<dbReference type="Proteomes" id="UP000276417">
    <property type="component" value="Plasmid unnamed4"/>
</dbReference>
<dbReference type="KEGG" id="dph:EHF33_20670"/>
<evidence type="ECO:0000313" key="2">
    <source>
        <dbReference type="Proteomes" id="UP000276417"/>
    </source>
</evidence>
<proteinExistence type="predicted"/>
<name>A0A3G8YVX8_9DEIO</name>
<evidence type="ECO:0000313" key="1">
    <source>
        <dbReference type="EMBL" id="AZI45326.1"/>
    </source>
</evidence>
<reference evidence="1 2" key="1">
    <citation type="submission" date="2018-11" db="EMBL/GenBank/DDBJ databases">
        <title>Deinococcus shelandsis sp. nov., isolated from South Shetland Islands soil of Antarctica.</title>
        <authorList>
            <person name="Tian J."/>
        </authorList>
    </citation>
    <scope>NUCLEOTIDE SEQUENCE [LARGE SCALE GENOMIC DNA]</scope>
    <source>
        <strain evidence="1 2">S14-83T</strain>
        <plasmid evidence="1 2">unnamed4</plasmid>
    </source>
</reference>
<geneLocation type="plasmid" evidence="1 2">
    <name>unnamed4</name>
</geneLocation>
<dbReference type="AlphaFoldDB" id="A0A3G8YVX8"/>